<evidence type="ECO:0000259" key="16">
    <source>
        <dbReference type="PROSITE" id="PS51755"/>
    </source>
</evidence>
<dbReference type="Proteomes" id="UP000028091">
    <property type="component" value="Unassembled WGS sequence"/>
</dbReference>
<dbReference type="PANTHER" id="PTHR48111">
    <property type="entry name" value="REGULATOR OF RPOS"/>
    <property type="match status" value="1"/>
</dbReference>
<dbReference type="CDD" id="cd00383">
    <property type="entry name" value="trans_reg_C"/>
    <property type="match status" value="1"/>
</dbReference>
<dbReference type="GO" id="GO:0000976">
    <property type="term" value="F:transcription cis-regulatory region binding"/>
    <property type="evidence" value="ECO:0007669"/>
    <property type="project" value="TreeGrafter"/>
</dbReference>
<comment type="subcellular location">
    <subcellularLocation>
        <location evidence="2">Cytoplasm</location>
    </subcellularLocation>
</comment>
<dbReference type="PROSITE" id="PS50110">
    <property type="entry name" value="RESPONSE_REGULATORY"/>
    <property type="match status" value="1"/>
</dbReference>
<dbReference type="EC" id="2.7.13.3" evidence="3"/>
<dbReference type="GO" id="GO:0032993">
    <property type="term" value="C:protein-DNA complex"/>
    <property type="evidence" value="ECO:0007669"/>
    <property type="project" value="TreeGrafter"/>
</dbReference>
<evidence type="ECO:0000313" key="17">
    <source>
        <dbReference type="EMBL" id="KEP27740.1"/>
    </source>
</evidence>
<keyword evidence="18" id="KW-1185">Reference proteome</keyword>
<keyword evidence="9" id="KW-0902">Two-component regulatory system</keyword>
<feature type="domain" description="Response regulatory" evidence="15">
    <location>
        <begin position="6"/>
        <end position="119"/>
    </location>
</feature>
<evidence type="ECO:0000256" key="8">
    <source>
        <dbReference type="ARBA" id="ARBA00022840"/>
    </source>
</evidence>
<gene>
    <name evidence="17" type="ORF">BA70_11475</name>
</gene>
<evidence type="ECO:0000259" key="15">
    <source>
        <dbReference type="PROSITE" id="PS50110"/>
    </source>
</evidence>
<dbReference type="Gene3D" id="3.40.50.2300">
    <property type="match status" value="1"/>
</dbReference>
<keyword evidence="10" id="KW-0805">Transcription regulation</keyword>
<evidence type="ECO:0000256" key="12">
    <source>
        <dbReference type="ARBA" id="ARBA00023163"/>
    </source>
</evidence>
<sequence length="228" mass="26731">MKEQMHILIVDDELDMLELIGSFLQKQGFHIITANSGMDALHQLEREPVDLVVLDIMMPDMDGFEVCQRIRQTSQIPILFLTARSYEEDRIRGLEIGADDYIMKPFSLRELAARIETTLRRIRGLSLKRSRMQIGDLEIDQDGRQVYLHQEPINLTRREFDLLMFLLLNQGQVFSREQLYQKLWETHSTSGSLRTVDTHIKTLRLKLKGAERHIKTVWGVGYKFEEEE</sequence>
<evidence type="ECO:0000256" key="14">
    <source>
        <dbReference type="PROSITE-ProRule" id="PRU01091"/>
    </source>
</evidence>
<comment type="catalytic activity">
    <reaction evidence="1">
        <text>ATP + protein L-histidine = ADP + protein N-phospho-L-histidine.</text>
        <dbReference type="EC" id="2.7.13.3"/>
    </reaction>
</comment>
<evidence type="ECO:0000256" key="11">
    <source>
        <dbReference type="ARBA" id="ARBA00023125"/>
    </source>
</evidence>
<protein>
    <recommendedName>
        <fullName evidence="3">histidine kinase</fullName>
        <ecNumber evidence="3">2.7.13.3</ecNumber>
    </recommendedName>
</protein>
<dbReference type="RefSeq" id="WP_034318686.1">
    <property type="nucleotide sequence ID" value="NZ_JOTP01000003.1"/>
</dbReference>
<dbReference type="InterPro" id="IPR001789">
    <property type="entry name" value="Sig_transdc_resp-reg_receiver"/>
</dbReference>
<evidence type="ECO:0000313" key="18">
    <source>
        <dbReference type="Proteomes" id="UP000028091"/>
    </source>
</evidence>
<keyword evidence="8" id="KW-0067">ATP-binding</keyword>
<dbReference type="PANTHER" id="PTHR48111:SF1">
    <property type="entry name" value="TWO-COMPONENT RESPONSE REGULATOR ORR33"/>
    <property type="match status" value="1"/>
</dbReference>
<keyword evidence="11 14" id="KW-0238">DNA-binding</keyword>
<organism evidence="17 18">
    <name type="scientific">Bacillus zhangzhouensis</name>
    <dbReference type="NCBI Taxonomy" id="1178540"/>
    <lineage>
        <taxon>Bacteria</taxon>
        <taxon>Bacillati</taxon>
        <taxon>Bacillota</taxon>
        <taxon>Bacilli</taxon>
        <taxon>Bacillales</taxon>
        <taxon>Bacillaceae</taxon>
        <taxon>Bacillus</taxon>
    </lineage>
</organism>
<evidence type="ECO:0000256" key="3">
    <source>
        <dbReference type="ARBA" id="ARBA00012438"/>
    </source>
</evidence>
<evidence type="ECO:0000256" key="10">
    <source>
        <dbReference type="ARBA" id="ARBA00023015"/>
    </source>
</evidence>
<keyword evidence="12" id="KW-0804">Transcription</keyword>
<dbReference type="SMART" id="SM00448">
    <property type="entry name" value="REC"/>
    <property type="match status" value="1"/>
</dbReference>
<evidence type="ECO:0000256" key="6">
    <source>
        <dbReference type="ARBA" id="ARBA00022741"/>
    </source>
</evidence>
<dbReference type="eggNOG" id="COG0745">
    <property type="taxonomic scope" value="Bacteria"/>
</dbReference>
<keyword evidence="4 13" id="KW-0597">Phosphoprotein</keyword>
<keyword evidence="7" id="KW-0418">Kinase</keyword>
<dbReference type="Pfam" id="PF00486">
    <property type="entry name" value="Trans_reg_C"/>
    <property type="match status" value="1"/>
</dbReference>
<evidence type="ECO:0000256" key="1">
    <source>
        <dbReference type="ARBA" id="ARBA00000085"/>
    </source>
</evidence>
<evidence type="ECO:0000256" key="2">
    <source>
        <dbReference type="ARBA" id="ARBA00004496"/>
    </source>
</evidence>
<accession>A0A081LER4</accession>
<keyword evidence="5" id="KW-0808">Transferase</keyword>
<evidence type="ECO:0000256" key="4">
    <source>
        <dbReference type="ARBA" id="ARBA00022553"/>
    </source>
</evidence>
<feature type="DNA-binding region" description="OmpR/PhoB-type" evidence="14">
    <location>
        <begin position="129"/>
        <end position="226"/>
    </location>
</feature>
<dbReference type="SMART" id="SM00862">
    <property type="entry name" value="Trans_reg_C"/>
    <property type="match status" value="1"/>
</dbReference>
<evidence type="ECO:0000256" key="7">
    <source>
        <dbReference type="ARBA" id="ARBA00022777"/>
    </source>
</evidence>
<keyword evidence="6" id="KW-0547">Nucleotide-binding</keyword>
<comment type="caution">
    <text evidence="17">The sequence shown here is derived from an EMBL/GenBank/DDBJ whole genome shotgun (WGS) entry which is preliminary data.</text>
</comment>
<dbReference type="FunFam" id="3.40.50.2300:FF:000121">
    <property type="entry name" value="Sensor histidine kinase RcsC"/>
    <property type="match status" value="1"/>
</dbReference>
<dbReference type="GO" id="GO:0005524">
    <property type="term" value="F:ATP binding"/>
    <property type="evidence" value="ECO:0007669"/>
    <property type="project" value="UniProtKB-KW"/>
</dbReference>
<name>A0A081LER4_9BACI</name>
<dbReference type="FunFam" id="1.10.10.10:FF:000018">
    <property type="entry name" value="DNA-binding response regulator ResD"/>
    <property type="match status" value="1"/>
</dbReference>
<dbReference type="GO" id="GO:0005829">
    <property type="term" value="C:cytosol"/>
    <property type="evidence" value="ECO:0007669"/>
    <property type="project" value="TreeGrafter"/>
</dbReference>
<feature type="modified residue" description="4-aspartylphosphate" evidence="13">
    <location>
        <position position="55"/>
    </location>
</feature>
<dbReference type="AlphaFoldDB" id="A0A081LER4"/>
<dbReference type="GO" id="GO:0004673">
    <property type="term" value="F:protein histidine kinase activity"/>
    <property type="evidence" value="ECO:0007669"/>
    <property type="project" value="UniProtKB-EC"/>
</dbReference>
<reference evidence="17 18" key="1">
    <citation type="submission" date="2012-09" db="EMBL/GenBank/DDBJ databases">
        <title>Genome Sequence of Bacillus sp. DW5-4.</title>
        <authorList>
            <person name="Lai Q."/>
            <person name="Liu Y."/>
            <person name="Shao Z."/>
        </authorList>
    </citation>
    <scope>NUCLEOTIDE SEQUENCE [LARGE SCALE GENOMIC DNA]</scope>
    <source>
        <strain evidence="17 18">DW5-4</strain>
    </source>
</reference>
<dbReference type="InterPro" id="IPR036388">
    <property type="entry name" value="WH-like_DNA-bd_sf"/>
</dbReference>
<dbReference type="GO" id="GO:0000156">
    <property type="term" value="F:phosphorelay response regulator activity"/>
    <property type="evidence" value="ECO:0007669"/>
    <property type="project" value="TreeGrafter"/>
</dbReference>
<proteinExistence type="predicted"/>
<dbReference type="Pfam" id="PF00072">
    <property type="entry name" value="Response_reg"/>
    <property type="match status" value="1"/>
</dbReference>
<dbReference type="InterPro" id="IPR001867">
    <property type="entry name" value="OmpR/PhoB-type_DNA-bd"/>
</dbReference>
<dbReference type="PROSITE" id="PS51755">
    <property type="entry name" value="OMPR_PHOB"/>
    <property type="match status" value="1"/>
</dbReference>
<dbReference type="Gene3D" id="1.10.10.10">
    <property type="entry name" value="Winged helix-like DNA-binding domain superfamily/Winged helix DNA-binding domain"/>
    <property type="match status" value="1"/>
</dbReference>
<evidence type="ECO:0000256" key="9">
    <source>
        <dbReference type="ARBA" id="ARBA00023012"/>
    </source>
</evidence>
<dbReference type="EMBL" id="JOTP01000003">
    <property type="protein sequence ID" value="KEP27740.1"/>
    <property type="molecule type" value="Genomic_DNA"/>
</dbReference>
<dbReference type="InterPro" id="IPR011006">
    <property type="entry name" value="CheY-like_superfamily"/>
</dbReference>
<dbReference type="InterPro" id="IPR039420">
    <property type="entry name" value="WalR-like"/>
</dbReference>
<evidence type="ECO:0000256" key="13">
    <source>
        <dbReference type="PROSITE-ProRule" id="PRU00169"/>
    </source>
</evidence>
<dbReference type="SUPFAM" id="SSF52172">
    <property type="entry name" value="CheY-like"/>
    <property type="match status" value="1"/>
</dbReference>
<dbReference type="Gene3D" id="6.10.250.690">
    <property type="match status" value="1"/>
</dbReference>
<evidence type="ECO:0000256" key="5">
    <source>
        <dbReference type="ARBA" id="ARBA00022679"/>
    </source>
</evidence>
<dbReference type="OrthoDB" id="9790442at2"/>
<dbReference type="CDD" id="cd17574">
    <property type="entry name" value="REC_OmpR"/>
    <property type="match status" value="1"/>
</dbReference>
<dbReference type="GO" id="GO:0006355">
    <property type="term" value="P:regulation of DNA-templated transcription"/>
    <property type="evidence" value="ECO:0007669"/>
    <property type="project" value="InterPro"/>
</dbReference>
<feature type="domain" description="OmpR/PhoB-type" evidence="16">
    <location>
        <begin position="129"/>
        <end position="226"/>
    </location>
</feature>